<dbReference type="RefSeq" id="WP_034222148.1">
    <property type="nucleotide sequence ID" value="NZ_AXCW01000014.1"/>
</dbReference>
<protein>
    <submittedName>
        <fullName evidence="1">Uncharacterized protein</fullName>
    </submittedName>
</protein>
<comment type="caution">
    <text evidence="1">The sequence shown here is derived from an EMBL/GenBank/DDBJ whole genome shotgun (WGS) entry which is preliminary data.</text>
</comment>
<accession>A0A021VUN0</accession>
<name>A0A021VUN0_9CELL</name>
<proteinExistence type="predicted"/>
<gene>
    <name evidence="1" type="ORF">N866_03255</name>
</gene>
<dbReference type="Proteomes" id="UP000019753">
    <property type="component" value="Unassembled WGS sequence"/>
</dbReference>
<dbReference type="EMBL" id="AXCW01000014">
    <property type="protein sequence ID" value="EYR64874.1"/>
    <property type="molecule type" value="Genomic_DNA"/>
</dbReference>
<dbReference type="AlphaFoldDB" id="A0A021VUN0"/>
<sequence>MTDAPVPAQPEITDADIEALLTPSEAITVVLAVPNGLVQDGQVVLVPTVYRTTLSAVMAAQATLADGVVVDINDAVRRATDRINGIVKDPALAEQIAAHLAEGGLLATGM</sequence>
<evidence type="ECO:0000313" key="2">
    <source>
        <dbReference type="Proteomes" id="UP000019753"/>
    </source>
</evidence>
<evidence type="ECO:0000313" key="1">
    <source>
        <dbReference type="EMBL" id="EYR64874.1"/>
    </source>
</evidence>
<organism evidence="1 2">
    <name type="scientific">Actinotalea ferrariae CF5-4</name>
    <dbReference type="NCBI Taxonomy" id="948458"/>
    <lineage>
        <taxon>Bacteria</taxon>
        <taxon>Bacillati</taxon>
        <taxon>Actinomycetota</taxon>
        <taxon>Actinomycetes</taxon>
        <taxon>Micrococcales</taxon>
        <taxon>Cellulomonadaceae</taxon>
        <taxon>Actinotalea</taxon>
    </lineage>
</organism>
<keyword evidence="2" id="KW-1185">Reference proteome</keyword>
<reference evidence="1 2" key="1">
    <citation type="submission" date="2014-01" db="EMBL/GenBank/DDBJ databases">
        <title>Actinotalea ferrariae CF5-4.</title>
        <authorList>
            <person name="Chen F."/>
            <person name="Li Y."/>
            <person name="Wang G."/>
        </authorList>
    </citation>
    <scope>NUCLEOTIDE SEQUENCE [LARGE SCALE GENOMIC DNA]</scope>
    <source>
        <strain evidence="1 2">CF5-4</strain>
    </source>
</reference>